<feature type="compositionally biased region" description="Low complexity" evidence="6">
    <location>
        <begin position="645"/>
        <end position="656"/>
    </location>
</feature>
<name>A0A0R3VSD2_TAEAS</name>
<dbReference type="AlphaFoldDB" id="A0A0R3VSD2"/>
<feature type="compositionally biased region" description="Pro residues" evidence="6">
    <location>
        <begin position="418"/>
        <end position="441"/>
    </location>
</feature>
<reference evidence="10" key="1">
    <citation type="submission" date="2016-04" db="UniProtKB">
        <authorList>
            <consortium name="WormBaseParasite"/>
        </authorList>
    </citation>
    <scope>IDENTIFICATION</scope>
</reference>
<keyword evidence="9" id="KW-1185">Reference proteome</keyword>
<dbReference type="PROSITE" id="PS00028">
    <property type="entry name" value="ZINC_FINGER_C2H2_1"/>
    <property type="match status" value="2"/>
</dbReference>
<organism evidence="10">
    <name type="scientific">Taenia asiatica</name>
    <name type="common">Asian tapeworm</name>
    <dbReference type="NCBI Taxonomy" id="60517"/>
    <lineage>
        <taxon>Eukaryota</taxon>
        <taxon>Metazoa</taxon>
        <taxon>Spiralia</taxon>
        <taxon>Lophotrochozoa</taxon>
        <taxon>Platyhelminthes</taxon>
        <taxon>Cestoda</taxon>
        <taxon>Eucestoda</taxon>
        <taxon>Cyclophyllidea</taxon>
        <taxon>Taeniidae</taxon>
        <taxon>Taenia</taxon>
    </lineage>
</organism>
<evidence type="ECO:0000259" key="7">
    <source>
        <dbReference type="PROSITE" id="PS50157"/>
    </source>
</evidence>
<dbReference type="GO" id="GO:0045944">
    <property type="term" value="P:positive regulation of transcription by RNA polymerase II"/>
    <property type="evidence" value="ECO:0007669"/>
    <property type="project" value="TreeGrafter"/>
</dbReference>
<feature type="region of interest" description="Disordered" evidence="6">
    <location>
        <begin position="645"/>
        <end position="666"/>
    </location>
</feature>
<feature type="region of interest" description="Disordered" evidence="6">
    <location>
        <begin position="581"/>
        <end position="624"/>
    </location>
</feature>
<evidence type="ECO:0000313" key="8">
    <source>
        <dbReference type="EMBL" id="VDK20123.1"/>
    </source>
</evidence>
<dbReference type="PROSITE" id="PS50157">
    <property type="entry name" value="ZINC_FINGER_C2H2_2"/>
    <property type="match status" value="2"/>
</dbReference>
<dbReference type="Proteomes" id="UP000282613">
    <property type="component" value="Unassembled WGS sequence"/>
</dbReference>
<dbReference type="STRING" id="60517.A0A0R3VSD2"/>
<feature type="domain" description="C2H2-type" evidence="7">
    <location>
        <begin position="185"/>
        <end position="213"/>
    </location>
</feature>
<feature type="region of interest" description="Disordered" evidence="6">
    <location>
        <begin position="1"/>
        <end position="51"/>
    </location>
</feature>
<dbReference type="GO" id="GO:0008270">
    <property type="term" value="F:zinc ion binding"/>
    <property type="evidence" value="ECO:0007669"/>
    <property type="project" value="UniProtKB-KW"/>
</dbReference>
<dbReference type="SMART" id="SM00355">
    <property type="entry name" value="ZnF_C2H2"/>
    <property type="match status" value="5"/>
</dbReference>
<dbReference type="Pfam" id="PF13909">
    <property type="entry name" value="zf-H2C2_5"/>
    <property type="match status" value="1"/>
</dbReference>
<keyword evidence="4" id="KW-0862">Zinc</keyword>
<feature type="compositionally biased region" description="Low complexity" evidence="6">
    <location>
        <begin position="329"/>
        <end position="340"/>
    </location>
</feature>
<dbReference type="InterPro" id="IPR013087">
    <property type="entry name" value="Znf_C2H2_type"/>
</dbReference>
<feature type="compositionally biased region" description="Polar residues" evidence="6">
    <location>
        <begin position="603"/>
        <end position="614"/>
    </location>
</feature>
<keyword evidence="2" id="KW-0677">Repeat</keyword>
<dbReference type="OrthoDB" id="6077919at2759"/>
<sequence length="813" mass="88355">MANTDDSRRNGNGRSTPPPEESMKQQQQQHHHQQQQQQEGAEADQPEATNTLALCPQCPFASRSPSEVDEHMINVHRAALPSEENQIAESAEQILIPPFSPNEMSPQLSTLLSLARAFPEAGSIAFPGVPVLQTSGAIYSGNPDQSISTEEAQRPIPKPHLEDTPCSSASMMQNIQIRTDSRRRYKCSKCPNSFPWHGDLTDHMKRVHGITKSSRNCSRGGSTASGSTSSECARSSRSAGTYQCPYCKYDAKYLSELRRHKRLHMGVKPFACIFCAYKSAWKGDLKRHMESHHKDKFETDEDLARIMAQFKNNAGTTALDPSEEQVVRPSSATSASSPSSQANRDTSMLLGLPATSHADLSLPTTTAAASQLLINTLLTLPPTTQALDPKFYPSLHSLASLLTPPTNLSQPSSFEVSPSPPHPSPLPPPPQELLLPPPPALPLSSPLSATTPPSAIEGLNTLLNSWNWMYKANRRQGQGRLLRWSTTDVSSEPSTSRQCYASEASRDTTVSPDYNISRPASNGSTHPSECNVKTTSAFRCCVCKMIFPMWKSLAQHIAFHHPGLGEATTLAATATGNIVINTTTGRSNSSSPLDPTSSRVSSKRSLTPPSLNKLSSEEDEQSATRVKACGMQHLAYTETPSVEPIISPSISSTPTSLAESEPINQRPKLRAKRSLVHQFASSATQTQSPLLLSTLDNLISGNATDTIAAVFQLAEILKQAVTFLQSLLGEGTQETIENLNEQLPSVVPDQLLSRLEGDENEPSTLADRSQGLALLLVDPQVQSLTNQLLSLLHRVKQQFNIPGKTDESPQLQQ</sequence>
<reference evidence="8 9" key="2">
    <citation type="submission" date="2018-11" db="EMBL/GenBank/DDBJ databases">
        <authorList>
            <consortium name="Pathogen Informatics"/>
        </authorList>
    </citation>
    <scope>NUCLEOTIDE SEQUENCE [LARGE SCALE GENOMIC DNA]</scope>
</reference>
<feature type="compositionally biased region" description="Low complexity" evidence="6">
    <location>
        <begin position="218"/>
        <end position="234"/>
    </location>
</feature>
<accession>A0A0R3VSD2</accession>
<dbReference type="InterPro" id="IPR036236">
    <property type="entry name" value="Znf_C2H2_sf"/>
</dbReference>
<dbReference type="PANTHER" id="PTHR24403">
    <property type="entry name" value="ZINC FINGER PROTEIN"/>
    <property type="match status" value="1"/>
</dbReference>
<feature type="compositionally biased region" description="Low complexity" evidence="6">
    <location>
        <begin position="408"/>
        <end position="417"/>
    </location>
</feature>
<dbReference type="Gene3D" id="3.30.160.60">
    <property type="entry name" value="Classic Zinc Finger"/>
    <property type="match status" value="3"/>
</dbReference>
<feature type="region of interest" description="Disordered" evidence="6">
    <location>
        <begin position="403"/>
        <end position="449"/>
    </location>
</feature>
<dbReference type="EMBL" id="UYRS01000004">
    <property type="protein sequence ID" value="VDK20123.1"/>
    <property type="molecule type" value="Genomic_DNA"/>
</dbReference>
<evidence type="ECO:0000256" key="3">
    <source>
        <dbReference type="ARBA" id="ARBA00022771"/>
    </source>
</evidence>
<gene>
    <name evidence="8" type="ORF">TASK_LOCUS56</name>
</gene>
<feature type="compositionally biased region" description="Polar residues" evidence="6">
    <location>
        <begin position="484"/>
        <end position="499"/>
    </location>
</feature>
<dbReference type="PANTHER" id="PTHR24403:SF67">
    <property type="entry name" value="FI01116P-RELATED"/>
    <property type="match status" value="1"/>
</dbReference>
<feature type="region of interest" description="Disordered" evidence="6">
    <location>
        <begin position="484"/>
        <end position="531"/>
    </location>
</feature>
<evidence type="ECO:0000256" key="6">
    <source>
        <dbReference type="SAM" id="MobiDB-lite"/>
    </source>
</evidence>
<keyword evidence="1" id="KW-0479">Metal-binding</keyword>
<feature type="region of interest" description="Disordered" evidence="6">
    <location>
        <begin position="315"/>
        <end position="345"/>
    </location>
</feature>
<evidence type="ECO:0000256" key="4">
    <source>
        <dbReference type="ARBA" id="ARBA00022833"/>
    </source>
</evidence>
<dbReference type="InterPro" id="IPR050688">
    <property type="entry name" value="Zinc_finger/UBP_domain"/>
</dbReference>
<evidence type="ECO:0000256" key="2">
    <source>
        <dbReference type="ARBA" id="ARBA00022737"/>
    </source>
</evidence>
<feature type="region of interest" description="Disordered" evidence="6">
    <location>
        <begin position="211"/>
        <end position="234"/>
    </location>
</feature>
<evidence type="ECO:0000313" key="9">
    <source>
        <dbReference type="Proteomes" id="UP000282613"/>
    </source>
</evidence>
<feature type="domain" description="C2H2-type" evidence="7">
    <location>
        <begin position="242"/>
        <end position="269"/>
    </location>
</feature>
<feature type="compositionally biased region" description="Low complexity" evidence="6">
    <location>
        <begin position="587"/>
        <end position="600"/>
    </location>
</feature>
<proteinExistence type="predicted"/>
<evidence type="ECO:0000256" key="1">
    <source>
        <dbReference type="ARBA" id="ARBA00022723"/>
    </source>
</evidence>
<evidence type="ECO:0000256" key="5">
    <source>
        <dbReference type="PROSITE-ProRule" id="PRU00042"/>
    </source>
</evidence>
<dbReference type="GO" id="GO:0005634">
    <property type="term" value="C:nucleus"/>
    <property type="evidence" value="ECO:0007669"/>
    <property type="project" value="TreeGrafter"/>
</dbReference>
<feature type="region of interest" description="Disordered" evidence="6">
    <location>
        <begin position="142"/>
        <end position="166"/>
    </location>
</feature>
<evidence type="ECO:0000313" key="10">
    <source>
        <dbReference type="WBParaSite" id="TASK_0000005501-mRNA-1"/>
    </source>
</evidence>
<dbReference type="WBParaSite" id="TASK_0000005501-mRNA-1">
    <property type="protein sequence ID" value="TASK_0000005501-mRNA-1"/>
    <property type="gene ID" value="TASK_0000005501"/>
</dbReference>
<dbReference type="SUPFAM" id="SSF57667">
    <property type="entry name" value="beta-beta-alpha zinc fingers"/>
    <property type="match status" value="1"/>
</dbReference>
<feature type="compositionally biased region" description="Polar residues" evidence="6">
    <location>
        <begin position="507"/>
        <end position="531"/>
    </location>
</feature>
<keyword evidence="3 5" id="KW-0863">Zinc-finger</keyword>
<protein>
    <submittedName>
        <fullName evidence="10">C2H2-type domain-containing protein</fullName>
    </submittedName>
</protein>